<dbReference type="EMBL" id="JACEIK010000070">
    <property type="protein sequence ID" value="MCD7448659.1"/>
    <property type="molecule type" value="Genomic_DNA"/>
</dbReference>
<dbReference type="Pfam" id="PF17874">
    <property type="entry name" value="TPR_MalT"/>
    <property type="match status" value="1"/>
</dbReference>
<sequence length="592" mass="66332">MLQAGRGALQFCLCRQTSRKLSVIVGYPRPLRGSGKMNLVCLDTHLGGQQKGILSVSFYHRPSQSCNSKLCFPTGGLCSRLGTRCCVVLATSSKLYDNKGLDSSLGSQSRYTDLKDNEPSSLNILEEQLRDLFNEVHAMIRIGKENEARDLLQANFEAVKEQMDAGNKGIEEAAILDVTALGYMALGDIRTVKPLLDVLSEIVGDLKDEEPLLDSILTHMGNMYEKLENLEMSIGMYGRAVKVAERLHGNTSSFIVTPLLGMAKILGSNGKTKKAIETYHRVVKILESSRGEESEELVVPLFGMGNLLLKEGRVTDAENAFNRILTTYMKLYGENDGRVGLSLSYLARVKCAKGDVNEAIDLYKEALHRLKDSDYIAIDDQIMEKMRVDLAELLHAVGRGEEGRVLLEECLLITEKFKGEGHPSSVSHLVNLATSYSQSKLFAEAERLLRMSLQIMFKNVSSDDQSITFPMLHLAVTLYNLNRNEEAEKYALEVLQIRERAFGKDSLPVGEALDCLVSIQTRLGKDDGELLELLKRVLKIQEKAFGAESEEVMETLKKIVYYLEKMGRKHEKLPLQRRLSKLRTKYKQMVQY</sequence>
<evidence type="ECO:0000256" key="2">
    <source>
        <dbReference type="ARBA" id="ARBA00022803"/>
    </source>
</evidence>
<protein>
    <recommendedName>
        <fullName evidence="3">MalT-like TPR region domain-containing protein</fullName>
    </recommendedName>
</protein>
<comment type="caution">
    <text evidence="4">The sequence shown here is derived from an EMBL/GenBank/DDBJ whole genome shotgun (WGS) entry which is preliminary data.</text>
</comment>
<dbReference type="InterPro" id="IPR041617">
    <property type="entry name" value="TPR_MalT"/>
</dbReference>
<keyword evidence="2" id="KW-0802">TPR repeat</keyword>
<evidence type="ECO:0000313" key="4">
    <source>
        <dbReference type="EMBL" id="MCD7448659.1"/>
    </source>
</evidence>
<evidence type="ECO:0000259" key="3">
    <source>
        <dbReference type="Pfam" id="PF17874"/>
    </source>
</evidence>
<dbReference type="Pfam" id="PF13374">
    <property type="entry name" value="TPR_10"/>
    <property type="match status" value="1"/>
</dbReference>
<dbReference type="InterPro" id="IPR019734">
    <property type="entry name" value="TPR_rpt"/>
</dbReference>
<gene>
    <name evidence="4" type="ORF">HAX54_045307</name>
</gene>
<evidence type="ECO:0000256" key="1">
    <source>
        <dbReference type="ARBA" id="ARBA00022737"/>
    </source>
</evidence>
<proteinExistence type="predicted"/>
<dbReference type="SMART" id="SM00028">
    <property type="entry name" value="TPR"/>
    <property type="match status" value="6"/>
</dbReference>
<keyword evidence="5" id="KW-1185">Reference proteome</keyword>
<keyword evidence="1" id="KW-0677">Repeat</keyword>
<dbReference type="PANTHER" id="PTHR45641:SF19">
    <property type="entry name" value="NEPHROCYSTIN-3"/>
    <property type="match status" value="1"/>
</dbReference>
<dbReference type="SUPFAM" id="SSF48452">
    <property type="entry name" value="TPR-like"/>
    <property type="match status" value="3"/>
</dbReference>
<dbReference type="Gene3D" id="1.25.40.10">
    <property type="entry name" value="Tetratricopeptide repeat domain"/>
    <property type="match status" value="2"/>
</dbReference>
<feature type="domain" description="MalT-like TPR region" evidence="3">
    <location>
        <begin position="216"/>
        <end position="390"/>
    </location>
</feature>
<evidence type="ECO:0000313" key="5">
    <source>
        <dbReference type="Proteomes" id="UP000823775"/>
    </source>
</evidence>
<name>A0ABS8RSS3_DATST</name>
<organism evidence="4 5">
    <name type="scientific">Datura stramonium</name>
    <name type="common">Jimsonweed</name>
    <name type="synonym">Common thornapple</name>
    <dbReference type="NCBI Taxonomy" id="4076"/>
    <lineage>
        <taxon>Eukaryota</taxon>
        <taxon>Viridiplantae</taxon>
        <taxon>Streptophyta</taxon>
        <taxon>Embryophyta</taxon>
        <taxon>Tracheophyta</taxon>
        <taxon>Spermatophyta</taxon>
        <taxon>Magnoliopsida</taxon>
        <taxon>eudicotyledons</taxon>
        <taxon>Gunneridae</taxon>
        <taxon>Pentapetalae</taxon>
        <taxon>asterids</taxon>
        <taxon>lamiids</taxon>
        <taxon>Solanales</taxon>
        <taxon>Solanaceae</taxon>
        <taxon>Solanoideae</taxon>
        <taxon>Datureae</taxon>
        <taxon>Datura</taxon>
    </lineage>
</organism>
<dbReference type="Proteomes" id="UP000823775">
    <property type="component" value="Unassembled WGS sequence"/>
</dbReference>
<dbReference type="PANTHER" id="PTHR45641">
    <property type="entry name" value="TETRATRICOPEPTIDE REPEAT PROTEIN (AFU_ORTHOLOGUE AFUA_6G03870)"/>
    <property type="match status" value="1"/>
</dbReference>
<accession>A0ABS8RSS3</accession>
<reference evidence="4 5" key="1">
    <citation type="journal article" date="2021" name="BMC Genomics">
        <title>Datura genome reveals duplications of psychoactive alkaloid biosynthetic genes and high mutation rate following tissue culture.</title>
        <authorList>
            <person name="Rajewski A."/>
            <person name="Carter-House D."/>
            <person name="Stajich J."/>
            <person name="Litt A."/>
        </authorList>
    </citation>
    <scope>NUCLEOTIDE SEQUENCE [LARGE SCALE GENOMIC DNA]</scope>
    <source>
        <strain evidence="4">AR-01</strain>
    </source>
</reference>
<dbReference type="InterPro" id="IPR011990">
    <property type="entry name" value="TPR-like_helical_dom_sf"/>
</dbReference>